<organism evidence="1 2">
    <name type="scientific">Massilia genomosp. 1</name>
    <dbReference type="NCBI Taxonomy" id="2609280"/>
    <lineage>
        <taxon>Bacteria</taxon>
        <taxon>Pseudomonadati</taxon>
        <taxon>Pseudomonadota</taxon>
        <taxon>Betaproteobacteria</taxon>
        <taxon>Burkholderiales</taxon>
        <taxon>Oxalobacteraceae</taxon>
        <taxon>Telluria group</taxon>
        <taxon>Massilia</taxon>
    </lineage>
</organism>
<gene>
    <name evidence="1" type="ORF">F1735_33565</name>
</gene>
<dbReference type="RefSeq" id="WP_167241370.1">
    <property type="nucleotide sequence ID" value="NZ_WHJF01000294.1"/>
</dbReference>
<dbReference type="Proteomes" id="UP000610594">
    <property type="component" value="Unassembled WGS sequence"/>
</dbReference>
<evidence type="ECO:0000313" key="1">
    <source>
        <dbReference type="EMBL" id="NHZ67129.1"/>
    </source>
</evidence>
<dbReference type="EMBL" id="WHJF01000294">
    <property type="protein sequence ID" value="NHZ67129.1"/>
    <property type="molecule type" value="Genomic_DNA"/>
</dbReference>
<reference evidence="1 2" key="1">
    <citation type="submission" date="2019-10" db="EMBL/GenBank/DDBJ databases">
        <title>Taxonomy of Antarctic Massilia spp.: description of Massilia rubra sp. nov., Massilia aquatica sp. nov., Massilia mucilaginosa sp. nov., Massilia frigida sp. nov. isolated from streams, lakes and regoliths.</title>
        <authorList>
            <person name="Holochova P."/>
            <person name="Sedlacek I."/>
            <person name="Kralova S."/>
            <person name="Maslanova I."/>
            <person name="Busse H.-J."/>
            <person name="Stankova E."/>
            <person name="Vrbovska V."/>
            <person name="Kovarovic V."/>
            <person name="Bartak M."/>
            <person name="Svec P."/>
            <person name="Pantucek R."/>
        </authorList>
    </citation>
    <scope>NUCLEOTIDE SEQUENCE [LARGE SCALE GENOMIC DNA]</scope>
    <source>
        <strain evidence="1 2">CCM 8694</strain>
    </source>
</reference>
<evidence type="ECO:0000313" key="2">
    <source>
        <dbReference type="Proteomes" id="UP000610594"/>
    </source>
</evidence>
<proteinExistence type="predicted"/>
<protein>
    <submittedName>
        <fullName evidence="1">Uncharacterized protein</fullName>
    </submittedName>
</protein>
<sequence>MINIKSKDLKLADLHIHAVWTWSADLMDSEDILIPVKITREALADADTLLIHAKFHTAGGASHEGLIVYDPDLDNVFAIELFLGDARITLNRNSKDLSNLELQRYEKLTGNNCNNVLPIQYEITTRDLPISPAEFTFTVS</sequence>
<name>A0ABX0N6L2_9BURK</name>
<keyword evidence="2" id="KW-1185">Reference proteome</keyword>
<comment type="caution">
    <text evidence="1">The sequence shown here is derived from an EMBL/GenBank/DDBJ whole genome shotgun (WGS) entry which is preliminary data.</text>
</comment>
<accession>A0ABX0N6L2</accession>